<feature type="region of interest" description="Disordered" evidence="6">
    <location>
        <begin position="553"/>
        <end position="584"/>
    </location>
</feature>
<feature type="compositionally biased region" description="Acidic residues" evidence="6">
    <location>
        <begin position="151"/>
        <end position="166"/>
    </location>
</feature>
<dbReference type="Gene3D" id="2.60.40.150">
    <property type="entry name" value="C2 domain"/>
    <property type="match status" value="2"/>
</dbReference>
<dbReference type="InterPro" id="IPR057349">
    <property type="entry name" value="C2_Mug190_3rd"/>
</dbReference>
<protein>
    <submittedName>
        <fullName evidence="10">Ca2-dependent lipid-binding protein CLB1/vesicle protein vp115/Granuphilin A, contains C2 domain</fullName>
    </submittedName>
</protein>
<feature type="domain" description="C2" evidence="8">
    <location>
        <begin position="929"/>
        <end position="1079"/>
    </location>
</feature>
<dbReference type="CDD" id="cd04041">
    <property type="entry name" value="C2A_fungal"/>
    <property type="match status" value="1"/>
</dbReference>
<evidence type="ECO:0000259" key="9">
    <source>
        <dbReference type="PROSITE" id="PS51847"/>
    </source>
</evidence>
<keyword evidence="11" id="KW-1185">Reference proteome</keyword>
<feature type="compositionally biased region" description="Acidic residues" evidence="6">
    <location>
        <begin position="1330"/>
        <end position="1352"/>
    </location>
</feature>
<dbReference type="CDD" id="cd21676">
    <property type="entry name" value="SMP_Mug190"/>
    <property type="match status" value="1"/>
</dbReference>
<dbReference type="STRING" id="401625.A0A0P1B7Z0"/>
<feature type="compositionally biased region" description="Basic and acidic residues" evidence="6">
    <location>
        <begin position="926"/>
        <end position="935"/>
    </location>
</feature>
<keyword evidence="7" id="KW-0812">Transmembrane</keyword>
<comment type="subcellular location">
    <subcellularLocation>
        <location evidence="1">Membrane</location>
    </subcellularLocation>
</comment>
<evidence type="ECO:0000256" key="6">
    <source>
        <dbReference type="SAM" id="MobiDB-lite"/>
    </source>
</evidence>
<sequence>MTPNFASAPPAYFSTHPPARQSTLLSSNTTHVTTNTTHHREQACKGQVSGTNRSILIPSLLPLATTTRAHGEEMSAARAPPSAGTQHHASDYYSATNPIPTIQRYFDSAWSEVLSGAKGERAEAAAPEGESKEGLQAEETDLGQTELDTSGSEEEEREEDEDDESVAEGQRGRRAQSATQSTGANGSKDASGSSRRLLSTNGTARLSSLPFFRRRSKQGGESEQATSKASTGPSRTLEEHKAPAQPRRRAKGARAVIDPVTQREINIRDVGRVEFARKIKREDALELAESEAARQADASKSGGADAVGGSDLNLGREDLNMDEEADHQAQNGLAEQKRWTGTSTEARQRRAELRKARAERRMRRSILSKPFPPGPEIHLPRDIIALWAAWSSVLLAVSFVGKDQRSITTSTLLLLLILASNAWLGWYTFKQSVREAEHVRWARERQRALGHTKEAERASHQQAALPIAQTLAHALKDGALESVEWLNALVRGFWSTADPAMFASMGGTLEDIMAASVPGFIHGVKVEECAQGDNPIRITAVRILKDAESDSLINEKTGSGAGQVVEEEEQRSAGAPTARPEESPIGSYVNLEMSLIYRALPSHPNSLASRNKNAHLLIHFFIGAKKWLQLPLPVYVEIVGFVATVRVRVQLLPDPPFVGNVTFCFKGLPRCSVDVSPLSFNLSNVPVLSGFIQSSIDAAVGEYVAPSSMTMDVGEMLAGDQIKREVDALGVIVVYFHRAFDLEKQDRNGSSDPYCTICWSRLQKVIYCTRVALDDLSPVWEERCVFLLHSEILRAKEKIQINLWDSDRLTADDLLGRVEVDAKQLVENPGKMFRRKDTLMGLTHQMSKQGTVEWSVGFFKKADNRVRRGPGDEAVEKRESQAEESNKIQGKETRRSQSAPGQIEDVAQANEERDSQPTELSSPEGTEPKRGEEGVRFQPPDPNLPAGILSIQVHQASGLELVDTRAKAQLQLGHRTALEPAQKAEDWVNEQEDATSPSAYFSIILNDQVVFRSRTKLLSANPFFQAGTERWVRDWRRCLIMVELRDKRNREKDPILGVVPIKLCELFKESGSSQVTQWFSIGGGVGRGMVRLSLLFRPVKGLDTVHKEKLGFDIGTCQLHSSIKLGNFEDADHAQHLHRANLRIRTLVASIKISGRKHSVLLDGDDGEMPSHQQGTSSGLEWRLAKSELPLRVPARRRYAAPLVFEFRSRLRRLLAVSIIWLQDVIDDEFEDLQLPIWVGADAGRASGDGGDLHRLMQNYSNYRDQAEGEALGARRIGTLCVRLRFKSGVGRVHARFDKNPESACVLEAWRAAVAAGLRSADGDFVERMDSEDEEGHAREEEDASSDSDSDSAEERRTISASRGKRRQGVQYGDELTEEPQALKSPRSSVAKEHQEEDEEEEEEEECKEGLMDKLREWKKEREELGRQHRGAKRYKAVRTASWLGDSARKRISRSMDMFSLEDRRFGQVESEM</sequence>
<feature type="compositionally biased region" description="Polar residues" evidence="6">
    <location>
        <begin position="328"/>
        <end position="344"/>
    </location>
</feature>
<dbReference type="PROSITE" id="PS51847">
    <property type="entry name" value="SMP"/>
    <property type="match status" value="1"/>
</dbReference>
<evidence type="ECO:0000256" key="2">
    <source>
        <dbReference type="ARBA" id="ARBA00022448"/>
    </source>
</evidence>
<dbReference type="GO" id="GO:0008289">
    <property type="term" value="F:lipid binding"/>
    <property type="evidence" value="ECO:0007669"/>
    <property type="project" value="UniProtKB-KW"/>
</dbReference>
<dbReference type="Proteomes" id="UP000054845">
    <property type="component" value="Unassembled WGS sequence"/>
</dbReference>
<feature type="region of interest" description="Disordered" evidence="6">
    <location>
        <begin position="865"/>
        <end position="946"/>
    </location>
</feature>
<evidence type="ECO:0000256" key="3">
    <source>
        <dbReference type="ARBA" id="ARBA00023055"/>
    </source>
</evidence>
<feature type="compositionally biased region" description="Polar residues" evidence="6">
    <location>
        <begin position="219"/>
        <end position="234"/>
    </location>
</feature>
<dbReference type="OrthoDB" id="419768at2759"/>
<keyword evidence="5 7" id="KW-0472">Membrane</keyword>
<dbReference type="GO" id="GO:0006869">
    <property type="term" value="P:lipid transport"/>
    <property type="evidence" value="ECO:0007669"/>
    <property type="project" value="UniProtKB-KW"/>
</dbReference>
<keyword evidence="7" id="KW-1133">Transmembrane helix</keyword>
<feature type="region of interest" description="Disordered" evidence="6">
    <location>
        <begin position="1324"/>
        <end position="1410"/>
    </location>
</feature>
<dbReference type="SUPFAM" id="SSF49562">
    <property type="entry name" value="C2 domain (Calcium/lipid-binding domain, CaLB)"/>
    <property type="match status" value="2"/>
</dbReference>
<feature type="compositionally biased region" description="Acidic residues" evidence="6">
    <location>
        <begin position="1396"/>
        <end position="1407"/>
    </location>
</feature>
<dbReference type="InterPro" id="IPR035892">
    <property type="entry name" value="C2_domain_sf"/>
</dbReference>
<dbReference type="Pfam" id="PF25331">
    <property type="entry name" value="C2_Mug190_3rd"/>
    <property type="match status" value="1"/>
</dbReference>
<dbReference type="InterPro" id="IPR031468">
    <property type="entry name" value="SMP_LBD"/>
</dbReference>
<keyword evidence="2" id="KW-0813">Transport</keyword>
<dbReference type="PANTHER" id="PTHR47348:SF3">
    <property type="entry name" value="MEIOTICALLY UP-REGULATED GENE 190 PROTEIN"/>
    <property type="match status" value="1"/>
</dbReference>
<dbReference type="Pfam" id="PF00168">
    <property type="entry name" value="C2"/>
    <property type="match status" value="2"/>
</dbReference>
<keyword evidence="4" id="KW-0446">Lipid-binding</keyword>
<name>A0A0P1B7Z0_9BASI</name>
<feature type="region of interest" description="Disordered" evidence="6">
    <location>
        <begin position="69"/>
        <end position="94"/>
    </location>
</feature>
<feature type="compositionally biased region" description="Basic and acidic residues" evidence="6">
    <location>
        <begin position="119"/>
        <end position="135"/>
    </location>
</feature>
<reference evidence="10 11" key="1">
    <citation type="submission" date="2014-09" db="EMBL/GenBank/DDBJ databases">
        <authorList>
            <person name="Magalhaes I.L.F."/>
            <person name="Oliveira U."/>
            <person name="Santos F.R."/>
            <person name="Vidigal T.H.D.A."/>
            <person name="Brescovit A.D."/>
            <person name="Santos A.J."/>
        </authorList>
    </citation>
    <scope>NUCLEOTIDE SEQUENCE [LARGE SCALE GENOMIC DNA]</scope>
</reference>
<feature type="region of interest" description="Disordered" evidence="6">
    <location>
        <begin position="1"/>
        <end position="23"/>
    </location>
</feature>
<accession>A0A0P1B7Z0</accession>
<organism evidence="10 11">
    <name type="scientific">Ceraceosorus bombacis</name>
    <dbReference type="NCBI Taxonomy" id="401625"/>
    <lineage>
        <taxon>Eukaryota</taxon>
        <taxon>Fungi</taxon>
        <taxon>Dikarya</taxon>
        <taxon>Basidiomycota</taxon>
        <taxon>Ustilaginomycotina</taxon>
        <taxon>Exobasidiomycetes</taxon>
        <taxon>Ceraceosorales</taxon>
        <taxon>Ceraceosoraceae</taxon>
        <taxon>Ceraceosorus</taxon>
    </lineage>
</organism>
<feature type="transmembrane region" description="Helical" evidence="7">
    <location>
        <begin position="383"/>
        <end position="400"/>
    </location>
</feature>
<evidence type="ECO:0000256" key="4">
    <source>
        <dbReference type="ARBA" id="ARBA00023121"/>
    </source>
</evidence>
<dbReference type="EMBL" id="CCYA01000118">
    <property type="protein sequence ID" value="CEH12038.1"/>
    <property type="molecule type" value="Genomic_DNA"/>
</dbReference>
<evidence type="ECO:0000256" key="7">
    <source>
        <dbReference type="SAM" id="Phobius"/>
    </source>
</evidence>
<evidence type="ECO:0000256" key="5">
    <source>
        <dbReference type="ARBA" id="ARBA00023136"/>
    </source>
</evidence>
<feature type="domain" description="SMP-LTD" evidence="9">
    <location>
        <begin position="479"/>
        <end position="714"/>
    </location>
</feature>
<dbReference type="InterPro" id="IPR000008">
    <property type="entry name" value="C2_dom"/>
</dbReference>
<evidence type="ECO:0000256" key="1">
    <source>
        <dbReference type="ARBA" id="ARBA00004370"/>
    </source>
</evidence>
<feature type="region of interest" description="Disordered" evidence="6">
    <location>
        <begin position="293"/>
        <end position="349"/>
    </location>
</feature>
<dbReference type="InterPro" id="IPR037767">
    <property type="entry name" value="C2A_Mug190-like"/>
</dbReference>
<dbReference type="SMART" id="SM00239">
    <property type="entry name" value="C2"/>
    <property type="match status" value="2"/>
</dbReference>
<feature type="compositionally biased region" description="Basic and acidic residues" evidence="6">
    <location>
        <begin position="865"/>
        <end position="895"/>
    </location>
</feature>
<feature type="region of interest" description="Disordered" evidence="6">
    <location>
        <begin position="119"/>
        <end position="257"/>
    </location>
</feature>
<dbReference type="Pfam" id="PF25669">
    <property type="entry name" value="SMP_MUG190-like"/>
    <property type="match status" value="1"/>
</dbReference>
<evidence type="ECO:0000313" key="10">
    <source>
        <dbReference type="EMBL" id="CEH12038.1"/>
    </source>
</evidence>
<dbReference type="PANTHER" id="PTHR47348">
    <property type="entry name" value="MEIOTICALLY UP-REGULATED GENE 190 PROTEIN"/>
    <property type="match status" value="1"/>
</dbReference>
<evidence type="ECO:0000313" key="11">
    <source>
        <dbReference type="Proteomes" id="UP000054845"/>
    </source>
</evidence>
<feature type="transmembrane region" description="Helical" evidence="7">
    <location>
        <begin position="412"/>
        <end position="429"/>
    </location>
</feature>
<feature type="compositionally biased region" description="Polar residues" evidence="6">
    <location>
        <begin position="83"/>
        <end position="94"/>
    </location>
</feature>
<proteinExistence type="predicted"/>
<feature type="compositionally biased region" description="Polar residues" evidence="6">
    <location>
        <begin position="176"/>
        <end position="204"/>
    </location>
</feature>
<evidence type="ECO:0000259" key="8">
    <source>
        <dbReference type="PROSITE" id="PS50004"/>
    </source>
</evidence>
<dbReference type="PROSITE" id="PS50004">
    <property type="entry name" value="C2"/>
    <property type="match status" value="2"/>
</dbReference>
<feature type="domain" description="C2" evidence="8">
    <location>
        <begin position="712"/>
        <end position="835"/>
    </location>
</feature>
<dbReference type="GO" id="GO:0016020">
    <property type="term" value="C:membrane"/>
    <property type="evidence" value="ECO:0007669"/>
    <property type="project" value="UniProtKB-SubCell"/>
</dbReference>
<keyword evidence="3" id="KW-0445">Lipid transport</keyword>